<dbReference type="InterPro" id="IPR025368">
    <property type="entry name" value="DUF4272"/>
</dbReference>
<reference evidence="2" key="1">
    <citation type="submission" date="2016-10" db="EMBL/GenBank/DDBJ databases">
        <authorList>
            <person name="Varghese N."/>
            <person name="Submissions S."/>
        </authorList>
    </citation>
    <scope>NUCLEOTIDE SEQUENCE [LARGE SCALE GENOMIC DNA]</scope>
    <source>
        <strain evidence="2">DSM 18130</strain>
    </source>
</reference>
<dbReference type="EMBL" id="FOJM01000003">
    <property type="protein sequence ID" value="SFA42869.1"/>
    <property type="molecule type" value="Genomic_DNA"/>
</dbReference>
<gene>
    <name evidence="1" type="ORF">SAMN04488511_103184</name>
</gene>
<keyword evidence="2" id="KW-1185">Reference proteome</keyword>
<organism evidence="1 2">
    <name type="scientific">Pedobacter suwonensis</name>
    <dbReference type="NCBI Taxonomy" id="332999"/>
    <lineage>
        <taxon>Bacteria</taxon>
        <taxon>Pseudomonadati</taxon>
        <taxon>Bacteroidota</taxon>
        <taxon>Sphingobacteriia</taxon>
        <taxon>Sphingobacteriales</taxon>
        <taxon>Sphingobacteriaceae</taxon>
        <taxon>Pedobacter</taxon>
    </lineage>
</organism>
<accession>A0A1I0STP0</accession>
<evidence type="ECO:0008006" key="3">
    <source>
        <dbReference type="Google" id="ProtNLM"/>
    </source>
</evidence>
<dbReference type="OrthoDB" id="4399984at2"/>
<protein>
    <recommendedName>
        <fullName evidence="3">DUF4272 domain-containing protein</fullName>
    </recommendedName>
</protein>
<sequence>MGPRFSREQKLFTKDILSEKETISISWTIECLYVMLWAINKIDDLGLPREEASGTVNLIPGYMESSEEFINGAVIRDTTEILDASDLIYRIHWAVRQSGIDDIVQNINQDVVPEWHRAINWITFYEDNWDHITTDT</sequence>
<proteinExistence type="predicted"/>
<dbReference type="Pfam" id="PF14094">
    <property type="entry name" value="DUF4272"/>
    <property type="match status" value="1"/>
</dbReference>
<dbReference type="STRING" id="332999.SAMN04488511_103184"/>
<evidence type="ECO:0000313" key="2">
    <source>
        <dbReference type="Proteomes" id="UP000198836"/>
    </source>
</evidence>
<dbReference type="AlphaFoldDB" id="A0A1I0STP0"/>
<evidence type="ECO:0000313" key="1">
    <source>
        <dbReference type="EMBL" id="SFA42869.1"/>
    </source>
</evidence>
<name>A0A1I0STP0_9SPHI</name>
<dbReference type="Proteomes" id="UP000198836">
    <property type="component" value="Unassembled WGS sequence"/>
</dbReference>